<keyword evidence="3" id="KW-1185">Reference proteome</keyword>
<evidence type="ECO:0000313" key="3">
    <source>
        <dbReference type="Proteomes" id="UP000053029"/>
    </source>
</evidence>
<reference evidence="2 3" key="1">
    <citation type="submission" date="2015-01" db="EMBL/GenBank/DDBJ databases">
        <title>The Genome Sequence of Fonsecaea pedrosoi CBS 271.37.</title>
        <authorList>
            <consortium name="The Broad Institute Genomics Platform"/>
            <person name="Cuomo C."/>
            <person name="de Hoog S."/>
            <person name="Gorbushina A."/>
            <person name="Stielow B."/>
            <person name="Teixiera M."/>
            <person name="Abouelleil A."/>
            <person name="Chapman S.B."/>
            <person name="Priest M."/>
            <person name="Young S.K."/>
            <person name="Wortman J."/>
            <person name="Nusbaum C."/>
            <person name="Birren B."/>
        </authorList>
    </citation>
    <scope>NUCLEOTIDE SEQUENCE [LARGE SCALE GENOMIC DNA]</scope>
    <source>
        <strain evidence="2 3">CBS 271.37</strain>
    </source>
</reference>
<sequence length="324" mass="35281">MSSSTGKATPKVIIFGPTGNVGSATVRAAHAQGAKVFLAMRDLEKAIPGYTPEQEREAGFERVFADLTKPETIETAVTKTGAKHAFIYVFRTADHMKSSLVALKSAGIEFVVFLSSYTVPTNLSNETISPSNFIAWGHGQVELNLDQVFGIDGYVAVRPGYFATNALRWKNMVSEGEIKIAYPEALFDWITPGDMGRVCGAVVAKEPHAVDSAAGRKVIRLCGPKIMSQAAAADTIGRVLGKELKVTRLDEEEGVEFFVKAAHVPETAARQLIAMLKQRVEAGNNGEELYESYEEAVANITKYGGRQPTKFDEWVEENKAIFVD</sequence>
<organism evidence="2 3">
    <name type="scientific">Fonsecaea pedrosoi CBS 271.37</name>
    <dbReference type="NCBI Taxonomy" id="1442368"/>
    <lineage>
        <taxon>Eukaryota</taxon>
        <taxon>Fungi</taxon>
        <taxon>Dikarya</taxon>
        <taxon>Ascomycota</taxon>
        <taxon>Pezizomycotina</taxon>
        <taxon>Eurotiomycetes</taxon>
        <taxon>Chaetothyriomycetidae</taxon>
        <taxon>Chaetothyriales</taxon>
        <taxon>Herpotrichiellaceae</taxon>
        <taxon>Fonsecaea</taxon>
    </lineage>
</organism>
<dbReference type="OrthoDB" id="419598at2759"/>
<evidence type="ECO:0000259" key="1">
    <source>
        <dbReference type="Pfam" id="PF05368"/>
    </source>
</evidence>
<name>A0A0D2HH41_9EURO</name>
<dbReference type="VEuPathDB" id="FungiDB:Z517_03025"/>
<dbReference type="Gene3D" id="3.40.50.720">
    <property type="entry name" value="NAD(P)-binding Rossmann-like Domain"/>
    <property type="match status" value="1"/>
</dbReference>
<proteinExistence type="predicted"/>
<dbReference type="InterPro" id="IPR036291">
    <property type="entry name" value="NAD(P)-bd_dom_sf"/>
</dbReference>
<dbReference type="STRING" id="1442368.A0A0D2HH41"/>
<protein>
    <recommendedName>
        <fullName evidence="1">NmrA-like domain-containing protein</fullName>
    </recommendedName>
</protein>
<dbReference type="SUPFAM" id="SSF51735">
    <property type="entry name" value="NAD(P)-binding Rossmann-fold domains"/>
    <property type="match status" value="1"/>
</dbReference>
<dbReference type="InterPro" id="IPR008030">
    <property type="entry name" value="NmrA-like"/>
</dbReference>
<evidence type="ECO:0000313" key="2">
    <source>
        <dbReference type="EMBL" id="KIW83779.1"/>
    </source>
</evidence>
<dbReference type="EMBL" id="KN846970">
    <property type="protein sequence ID" value="KIW83779.1"/>
    <property type="molecule type" value="Genomic_DNA"/>
</dbReference>
<dbReference type="GeneID" id="25302515"/>
<accession>A0A0D2HH41</accession>
<dbReference type="InterPro" id="IPR051604">
    <property type="entry name" value="Ergot_Alk_Oxidoreductase"/>
</dbReference>
<dbReference type="Proteomes" id="UP000053029">
    <property type="component" value="Unassembled WGS sequence"/>
</dbReference>
<dbReference type="PANTHER" id="PTHR43162">
    <property type="match status" value="1"/>
</dbReference>
<dbReference type="AlphaFoldDB" id="A0A0D2HH41"/>
<dbReference type="PANTHER" id="PTHR43162:SF1">
    <property type="entry name" value="PRESTALK A DIFFERENTIATION PROTEIN A"/>
    <property type="match status" value="1"/>
</dbReference>
<gene>
    <name evidence="2" type="ORF">Z517_03025</name>
</gene>
<feature type="domain" description="NmrA-like" evidence="1">
    <location>
        <begin position="11"/>
        <end position="314"/>
    </location>
</feature>
<dbReference type="HOGENOM" id="CLU_007383_10_0_1"/>
<dbReference type="RefSeq" id="XP_013287587.1">
    <property type="nucleotide sequence ID" value="XM_013432133.1"/>
</dbReference>
<dbReference type="Pfam" id="PF05368">
    <property type="entry name" value="NmrA"/>
    <property type="match status" value="1"/>
</dbReference>